<dbReference type="Proteomes" id="UP000094291">
    <property type="component" value="Unassembled WGS sequence"/>
</dbReference>
<reference evidence="2 3" key="1">
    <citation type="submission" date="2016-08" db="EMBL/GenBank/DDBJ databases">
        <authorList>
            <person name="Seilhamer J.J."/>
        </authorList>
    </citation>
    <scope>NUCLEOTIDE SEQUENCE [LARGE SCALE GENOMIC DNA]</scope>
    <source>
        <strain evidence="2 3">PH27A</strain>
    </source>
</reference>
<dbReference type="EMBL" id="MDTQ01000001">
    <property type="protein sequence ID" value="ODC04053.1"/>
    <property type="molecule type" value="Genomic_DNA"/>
</dbReference>
<name>A0A1E2VAV7_9GAMM</name>
<keyword evidence="3" id="KW-1185">Reference proteome</keyword>
<evidence type="ECO:0000313" key="2">
    <source>
        <dbReference type="EMBL" id="ODC04053.1"/>
    </source>
</evidence>
<accession>A0A1E2VAV7</accession>
<dbReference type="PANTHER" id="PTHR47505:SF1">
    <property type="entry name" value="DNA UTILIZATION PROTEIN YHGH"/>
    <property type="match status" value="1"/>
</dbReference>
<comment type="similarity">
    <text evidence="1">Belongs to the ComF/GntX family.</text>
</comment>
<evidence type="ECO:0000313" key="3">
    <source>
        <dbReference type="Proteomes" id="UP000094291"/>
    </source>
</evidence>
<dbReference type="Gene3D" id="3.40.50.2020">
    <property type="match status" value="1"/>
</dbReference>
<dbReference type="InterPro" id="IPR051910">
    <property type="entry name" value="ComF/GntX_DNA_util-trans"/>
</dbReference>
<comment type="caution">
    <text evidence="2">The sequence shown here is derived from an EMBL/GenBank/DDBJ whole genome shotgun (WGS) entry which is preliminary data.</text>
</comment>
<sequence>MMRRIAQSCQPMIGCMVNKWRLGCSTFDQTLRRVLPGRCLLCQVTEAGPQDLCRYCEPLLKRNLQPCVGCAEPGVMGFFCARCQHRFPAHDGLVVPWLYQDEMAYLIQRFKFEGDRVAGRLLLQLMQAERPLQTAFDLMVLVPGHRYSRRERPLNALSWLGQRLAAAWRLPLLAPRYFYRASHAPQQRGRTRQARWQIDPETLLTSGRWVQRGTAQRILLLDDVVTTGASMHYAAAKLRQLGADHVQGLAWGRTPAAMPAVL</sequence>
<organism evidence="2 3">
    <name type="scientific">Terasakiispira papahanaumokuakeensis</name>
    <dbReference type="NCBI Taxonomy" id="197479"/>
    <lineage>
        <taxon>Bacteria</taxon>
        <taxon>Pseudomonadati</taxon>
        <taxon>Pseudomonadota</taxon>
        <taxon>Gammaproteobacteria</taxon>
        <taxon>Oceanospirillales</taxon>
        <taxon>Terasakiispira</taxon>
    </lineage>
</organism>
<dbReference type="SUPFAM" id="SSF53271">
    <property type="entry name" value="PRTase-like"/>
    <property type="match status" value="1"/>
</dbReference>
<dbReference type="AlphaFoldDB" id="A0A1E2VAV7"/>
<dbReference type="CDD" id="cd06223">
    <property type="entry name" value="PRTases_typeI"/>
    <property type="match status" value="1"/>
</dbReference>
<dbReference type="PANTHER" id="PTHR47505">
    <property type="entry name" value="DNA UTILIZATION PROTEIN YHGH"/>
    <property type="match status" value="1"/>
</dbReference>
<evidence type="ECO:0008006" key="4">
    <source>
        <dbReference type="Google" id="ProtNLM"/>
    </source>
</evidence>
<dbReference type="InterPro" id="IPR029057">
    <property type="entry name" value="PRTase-like"/>
</dbReference>
<gene>
    <name evidence="2" type="ORF">BFW38_11420</name>
</gene>
<protein>
    <recommendedName>
        <fullName evidence="4">Phosphoribosyltransferase domain-containing protein</fullName>
    </recommendedName>
</protein>
<dbReference type="STRING" id="197479.BFW38_11420"/>
<proteinExistence type="inferred from homology"/>
<evidence type="ECO:0000256" key="1">
    <source>
        <dbReference type="ARBA" id="ARBA00008007"/>
    </source>
</evidence>
<dbReference type="InterPro" id="IPR000836">
    <property type="entry name" value="PRTase_dom"/>
</dbReference>